<keyword evidence="2" id="KW-0614">Plasmid</keyword>
<dbReference type="EMBL" id="CP043507">
    <property type="protein sequence ID" value="QEO18884.1"/>
    <property type="molecule type" value="Genomic_DNA"/>
</dbReference>
<feature type="transmembrane region" description="Helical" evidence="1">
    <location>
        <begin position="58"/>
        <end position="78"/>
    </location>
</feature>
<name>A0A5C1YR99_9PROT</name>
<protein>
    <submittedName>
        <fullName evidence="2">Uncharacterized protein</fullName>
    </submittedName>
</protein>
<evidence type="ECO:0000313" key="2">
    <source>
        <dbReference type="EMBL" id="QEO18884.1"/>
    </source>
</evidence>
<dbReference type="Proteomes" id="UP000324536">
    <property type="component" value="Plasmid unnamed1"/>
</dbReference>
<geneLocation type="plasmid" evidence="2">
    <name>unnamed1</name>
</geneLocation>
<keyword evidence="1" id="KW-1133">Transmembrane helix</keyword>
<reference evidence="2 3" key="1">
    <citation type="submission" date="2019-09" db="EMBL/GenBank/DDBJ databases">
        <title>Genome sequencing of strain KACC 21233.</title>
        <authorList>
            <person name="Heo J."/>
            <person name="Kim S.-J."/>
            <person name="Kim J.-S."/>
            <person name="Hong S.-B."/>
            <person name="Kwon S.-W."/>
        </authorList>
    </citation>
    <scope>NUCLEOTIDE SEQUENCE [LARGE SCALE GENOMIC DNA]</scope>
    <source>
        <strain evidence="2 3">KACC 21233</strain>
        <plasmid evidence="2 3">unnamed1</plasmid>
    </source>
</reference>
<dbReference type="KEGG" id="acek:FLP30_13440"/>
<feature type="transmembrane region" description="Helical" evidence="1">
    <location>
        <begin position="98"/>
        <end position="118"/>
    </location>
</feature>
<evidence type="ECO:0000313" key="3">
    <source>
        <dbReference type="Proteomes" id="UP000324536"/>
    </source>
</evidence>
<accession>A0A5C1YR99</accession>
<gene>
    <name evidence="2" type="ORF">FLP30_13440</name>
</gene>
<evidence type="ECO:0000256" key="1">
    <source>
        <dbReference type="SAM" id="Phobius"/>
    </source>
</evidence>
<organism evidence="2 3">
    <name type="scientific">Acetobacter vaccinii</name>
    <dbReference type="NCBI Taxonomy" id="2592655"/>
    <lineage>
        <taxon>Bacteria</taxon>
        <taxon>Pseudomonadati</taxon>
        <taxon>Pseudomonadota</taxon>
        <taxon>Alphaproteobacteria</taxon>
        <taxon>Acetobacterales</taxon>
        <taxon>Acetobacteraceae</taxon>
        <taxon>Acetobacter</taxon>
    </lineage>
</organism>
<keyword evidence="1" id="KW-0472">Membrane</keyword>
<sequence>MLTGAAICLSFPEFINTGSRTLGFSAGASFTDSSGKVSFSENTLTTAMAAGPAETLKAVLHLFRFYFMNYGALIVFFAVTRQIGRAKGTNNSSASSNIMMIVGGFLIMNADTIVPALATKLHLVSS</sequence>
<dbReference type="AlphaFoldDB" id="A0A5C1YR99"/>
<keyword evidence="3" id="KW-1185">Reference proteome</keyword>
<keyword evidence="1" id="KW-0812">Transmembrane</keyword>
<dbReference type="OrthoDB" id="7273565at2"/>
<proteinExistence type="predicted"/>